<reference evidence="9" key="2">
    <citation type="submission" date="2025-08" db="UniProtKB">
        <authorList>
            <consortium name="Ensembl"/>
        </authorList>
    </citation>
    <scope>IDENTIFICATION</scope>
    <source>
        <strain evidence="9">Guanapo</strain>
    </source>
</reference>
<reference evidence="10" key="1">
    <citation type="submission" date="2013-11" db="EMBL/GenBank/DDBJ databases">
        <title>The genomic landscape of the Guanapo guppy.</title>
        <authorList>
            <person name="Kuenstner A."/>
            <person name="Dreyer C."/>
        </authorList>
    </citation>
    <scope>NUCLEOTIDE SEQUENCE</scope>
    <source>
        <strain evidence="10">Guanapo</strain>
    </source>
</reference>
<evidence type="ECO:0000256" key="3">
    <source>
        <dbReference type="ARBA" id="ARBA00022801"/>
    </source>
</evidence>
<evidence type="ECO:0000313" key="10">
    <source>
        <dbReference type="Proteomes" id="UP000242638"/>
    </source>
</evidence>
<keyword evidence="3" id="KW-0378">Hydrolase</keyword>
<name>A0A3P9NZJ3_POERE</name>
<dbReference type="GO" id="GO:0006508">
    <property type="term" value="P:proteolysis"/>
    <property type="evidence" value="ECO:0007669"/>
    <property type="project" value="UniProtKB-KW"/>
</dbReference>
<dbReference type="FunFam" id="2.40.10.10:FF:000068">
    <property type="entry name" value="transmembrane protease serine 2"/>
    <property type="match status" value="1"/>
</dbReference>
<organism evidence="9 10">
    <name type="scientific">Poecilia reticulata</name>
    <name type="common">Guppy</name>
    <name type="synonym">Acanthophacelus reticulatus</name>
    <dbReference type="NCBI Taxonomy" id="8081"/>
    <lineage>
        <taxon>Eukaryota</taxon>
        <taxon>Metazoa</taxon>
        <taxon>Chordata</taxon>
        <taxon>Craniata</taxon>
        <taxon>Vertebrata</taxon>
        <taxon>Euteleostomi</taxon>
        <taxon>Actinopterygii</taxon>
        <taxon>Neopterygii</taxon>
        <taxon>Teleostei</taxon>
        <taxon>Neoteleostei</taxon>
        <taxon>Acanthomorphata</taxon>
        <taxon>Ovalentaria</taxon>
        <taxon>Atherinomorphae</taxon>
        <taxon>Cyprinodontiformes</taxon>
        <taxon>Poeciliidae</taxon>
        <taxon>Poeciliinae</taxon>
        <taxon>Poecilia</taxon>
    </lineage>
</organism>
<dbReference type="PRINTS" id="PR00722">
    <property type="entry name" value="CHYMOTRYPSIN"/>
</dbReference>
<dbReference type="Gene3D" id="2.40.10.10">
    <property type="entry name" value="Trypsin-like serine proteases"/>
    <property type="match status" value="3"/>
</dbReference>
<sequence>MPLPCVFCDCCKACAIHNNSGIIGGQDASPGNWPWSVIFTSFAKLFCQGSLITDQWVLTAAQCQRYFLFGDTALHFGATIQSGYGSVTRRIADFVCYENYTLHNENDICLVKLSAPVNFTDYIRPVCLAAENSTFYNGTRSWAISLETLTSPSIREINPSVLGNTKCNCIHKKVGYTYPITEDVMCVGSETVSKKKIDGDEGAALVTKKDNIWVQSGILSYTDYYQQLPSVYTRVSQYEKWITDRVTGMKPGFVTYTSPGIDSDLNFTCPPPTTTTQRPNISTQRPDVSTQRPDVSTQRPDVSTLYPNFTTQHPYFTTLRPTTDDSIFGGGETLIPIARVFPLSALVLFLHLFVGGAGN</sequence>
<dbReference type="OMA" id="HNENDIC"/>
<dbReference type="AlphaFoldDB" id="A0A3P9NZJ3"/>
<feature type="domain" description="Peptidase S1" evidence="8">
    <location>
        <begin position="22"/>
        <end position="247"/>
    </location>
</feature>
<dbReference type="InterPro" id="IPR009003">
    <property type="entry name" value="Peptidase_S1_PA"/>
</dbReference>
<dbReference type="InterPro" id="IPR001254">
    <property type="entry name" value="Trypsin_dom"/>
</dbReference>
<keyword evidence="10" id="KW-1185">Reference proteome</keyword>
<dbReference type="GO" id="GO:0004252">
    <property type="term" value="F:serine-type endopeptidase activity"/>
    <property type="evidence" value="ECO:0007669"/>
    <property type="project" value="InterPro"/>
</dbReference>
<dbReference type="PROSITE" id="PS50240">
    <property type="entry name" value="TRYPSIN_DOM"/>
    <property type="match status" value="1"/>
</dbReference>
<proteinExistence type="predicted"/>
<dbReference type="InterPro" id="IPR001314">
    <property type="entry name" value="Peptidase_S1A"/>
</dbReference>
<protein>
    <submittedName>
        <fullName evidence="9">Serine protease 27-like</fullName>
    </submittedName>
</protein>
<evidence type="ECO:0000256" key="5">
    <source>
        <dbReference type="ARBA" id="ARBA00023157"/>
    </source>
</evidence>
<feature type="region of interest" description="Disordered" evidence="7">
    <location>
        <begin position="272"/>
        <end position="300"/>
    </location>
</feature>
<dbReference type="Pfam" id="PF00089">
    <property type="entry name" value="Trypsin"/>
    <property type="match status" value="1"/>
</dbReference>
<evidence type="ECO:0000256" key="7">
    <source>
        <dbReference type="SAM" id="MobiDB-lite"/>
    </source>
</evidence>
<keyword evidence="6" id="KW-0325">Glycoprotein</keyword>
<dbReference type="STRING" id="8081.ENSPREP00000014986"/>
<evidence type="ECO:0000313" key="9">
    <source>
        <dbReference type="Ensembl" id="ENSPREP00000014986.1"/>
    </source>
</evidence>
<reference evidence="9" key="3">
    <citation type="submission" date="2025-09" db="UniProtKB">
        <authorList>
            <consortium name="Ensembl"/>
        </authorList>
    </citation>
    <scope>IDENTIFICATION</scope>
    <source>
        <strain evidence="9">Guanapo</strain>
    </source>
</reference>
<dbReference type="PANTHER" id="PTHR24253:SF144">
    <property type="entry name" value="CHYMOTRYPSIN-LIKE PROTEASE CTRL-1-RELATED"/>
    <property type="match status" value="1"/>
</dbReference>
<keyword evidence="1" id="KW-0645">Protease</keyword>
<evidence type="ECO:0000256" key="6">
    <source>
        <dbReference type="ARBA" id="ARBA00023180"/>
    </source>
</evidence>
<dbReference type="SUPFAM" id="SSF50494">
    <property type="entry name" value="Trypsin-like serine proteases"/>
    <property type="match status" value="1"/>
</dbReference>
<dbReference type="Ensembl" id="ENSPRET00000015141.1">
    <property type="protein sequence ID" value="ENSPREP00000014986.1"/>
    <property type="gene ID" value="ENSPREG00000010124.1"/>
</dbReference>
<evidence type="ECO:0000256" key="1">
    <source>
        <dbReference type="ARBA" id="ARBA00022670"/>
    </source>
</evidence>
<dbReference type="SMART" id="SM00020">
    <property type="entry name" value="Tryp_SPc"/>
    <property type="match status" value="1"/>
</dbReference>
<evidence type="ECO:0000256" key="2">
    <source>
        <dbReference type="ARBA" id="ARBA00022729"/>
    </source>
</evidence>
<dbReference type="PANTHER" id="PTHR24253">
    <property type="entry name" value="TRANSMEMBRANE PROTEASE SERINE"/>
    <property type="match status" value="1"/>
</dbReference>
<accession>A0A3P9NZJ3</accession>
<keyword evidence="4" id="KW-0720">Serine protease</keyword>
<evidence type="ECO:0000256" key="4">
    <source>
        <dbReference type="ARBA" id="ARBA00022825"/>
    </source>
</evidence>
<dbReference type="Bgee" id="ENSPREG00000010124">
    <property type="expression patterns" value="Expressed in caudal fin and 1 other cell type or tissue"/>
</dbReference>
<feature type="compositionally biased region" description="Polar residues" evidence="7">
    <location>
        <begin position="277"/>
        <end position="300"/>
    </location>
</feature>
<keyword evidence="5" id="KW-1015">Disulfide bond</keyword>
<dbReference type="CDD" id="cd00190">
    <property type="entry name" value="Tryp_SPc"/>
    <property type="match status" value="1"/>
</dbReference>
<dbReference type="InterPro" id="IPR043504">
    <property type="entry name" value="Peptidase_S1_PA_chymotrypsin"/>
</dbReference>
<dbReference type="Proteomes" id="UP000242638">
    <property type="component" value="Unassembled WGS sequence"/>
</dbReference>
<keyword evidence="2" id="KW-0732">Signal</keyword>
<evidence type="ECO:0000259" key="8">
    <source>
        <dbReference type="PROSITE" id="PS50240"/>
    </source>
</evidence>
<dbReference type="GeneTree" id="ENSGT00940000163160"/>